<dbReference type="SUPFAM" id="SSF51735">
    <property type="entry name" value="NAD(P)-binding Rossmann-fold domains"/>
    <property type="match status" value="1"/>
</dbReference>
<evidence type="ECO:0000256" key="2">
    <source>
        <dbReference type="ARBA" id="ARBA00006013"/>
    </source>
</evidence>
<dbReference type="EC" id="1.1.1.31" evidence="3"/>
<keyword evidence="4" id="KW-0101">Branched-chain amino acid catabolism</keyword>
<evidence type="ECO:0000256" key="7">
    <source>
        <dbReference type="ARBA" id="ARBA00049197"/>
    </source>
</evidence>
<gene>
    <name evidence="10" type="ORF">A3Q56_04406</name>
</gene>
<evidence type="ECO:0000256" key="5">
    <source>
        <dbReference type="ARBA" id="ARBA00023002"/>
    </source>
</evidence>
<dbReference type="InterPro" id="IPR006115">
    <property type="entry name" value="6PGDH_NADP-bd"/>
</dbReference>
<comment type="pathway">
    <text evidence="1">Amino-acid degradation; L-valine degradation.</text>
</comment>
<keyword evidence="6" id="KW-0520">NAD</keyword>
<dbReference type="InterPro" id="IPR008927">
    <property type="entry name" value="6-PGluconate_DH-like_C_sf"/>
</dbReference>
<dbReference type="GO" id="GO:0050661">
    <property type="term" value="F:NADP binding"/>
    <property type="evidence" value="ECO:0007669"/>
    <property type="project" value="InterPro"/>
</dbReference>
<evidence type="ECO:0000313" key="10">
    <source>
        <dbReference type="EMBL" id="OAF67857.1"/>
    </source>
</evidence>
<dbReference type="Proteomes" id="UP000078046">
    <property type="component" value="Unassembled WGS sequence"/>
</dbReference>
<sequence>MTDESEITTEIINLSNINRIKNDSRRQSFREINPRNAIVRSIDNEINKLNSIMYLKDESEFDEAVRSRSFTFHSETSDDEDNIKNIYNLNKSIKSTFIPSTPEKEKLSKDIKLYCTIERGTIGFVGLGVMGTFMAENLLKNNKRLLVHDIDTKKAKHLTKLGAEKAINVEHLAQCKNIITMIRDNEESENLYIKQGLLKHATNVTFIDTSTISPELSIKLSQKARENNCVYLDSPVSGASIMAKNAKLTFLVGGDPNEIDSIKRILQCMGENIINCGPTGTGMASKLTNNMLLAISMIGTSEAMLMGTRCWSSELYNPFPGLNQSVPSSHDYKDGFASLLMLKDLTLAMEAAKQTNTDTPLASKSHSLYKTLVEKTGNAERDFSVIFEYLSNKK</sequence>
<dbReference type="AlphaFoldDB" id="A0A177B0P6"/>
<dbReference type="InterPro" id="IPR029154">
    <property type="entry name" value="HIBADH-like_NADP-bd"/>
</dbReference>
<dbReference type="InterPro" id="IPR002204">
    <property type="entry name" value="3-OH-isobutyrate_DH-rel_CS"/>
</dbReference>
<dbReference type="Pfam" id="PF14833">
    <property type="entry name" value="NAD_binding_11"/>
    <property type="match status" value="1"/>
</dbReference>
<evidence type="ECO:0000259" key="8">
    <source>
        <dbReference type="Pfam" id="PF03446"/>
    </source>
</evidence>
<dbReference type="PROSITE" id="PS00895">
    <property type="entry name" value="3_HYDROXYISOBUT_DH"/>
    <property type="match status" value="1"/>
</dbReference>
<organism evidence="10 11">
    <name type="scientific">Intoshia linei</name>
    <dbReference type="NCBI Taxonomy" id="1819745"/>
    <lineage>
        <taxon>Eukaryota</taxon>
        <taxon>Metazoa</taxon>
        <taxon>Spiralia</taxon>
        <taxon>Lophotrochozoa</taxon>
        <taxon>Mesozoa</taxon>
        <taxon>Orthonectida</taxon>
        <taxon>Rhopaluridae</taxon>
        <taxon>Intoshia</taxon>
    </lineage>
</organism>
<dbReference type="Gene3D" id="1.10.1040.10">
    <property type="entry name" value="N-(1-d-carboxylethyl)-l-norvaline Dehydrogenase, domain 2"/>
    <property type="match status" value="2"/>
</dbReference>
<dbReference type="GO" id="GO:0006574">
    <property type="term" value="P:L-valine catabolic process"/>
    <property type="evidence" value="ECO:0007669"/>
    <property type="project" value="TreeGrafter"/>
</dbReference>
<accession>A0A177B0P6</accession>
<dbReference type="GO" id="GO:0008442">
    <property type="term" value="F:3-hydroxyisobutyrate dehydrogenase activity"/>
    <property type="evidence" value="ECO:0007669"/>
    <property type="project" value="UniProtKB-EC"/>
</dbReference>
<dbReference type="PANTHER" id="PTHR22981:SF7">
    <property type="entry name" value="3-HYDROXYISOBUTYRATE DEHYDROGENASE, MITOCHONDRIAL"/>
    <property type="match status" value="1"/>
</dbReference>
<feature type="domain" description="3-hydroxyisobutyrate dehydrogenase-like NAD-binding" evidence="9">
    <location>
        <begin position="327"/>
        <end position="389"/>
    </location>
</feature>
<dbReference type="OrthoDB" id="435038at2759"/>
<evidence type="ECO:0000259" key="9">
    <source>
        <dbReference type="Pfam" id="PF14833"/>
    </source>
</evidence>
<keyword evidence="5" id="KW-0560">Oxidoreductase</keyword>
<dbReference type="SUPFAM" id="SSF48179">
    <property type="entry name" value="6-phosphogluconate dehydrogenase C-terminal domain-like"/>
    <property type="match status" value="1"/>
</dbReference>
<dbReference type="Gene3D" id="3.40.50.720">
    <property type="entry name" value="NAD(P)-binding Rossmann-like Domain"/>
    <property type="match status" value="1"/>
</dbReference>
<dbReference type="InterPro" id="IPR036291">
    <property type="entry name" value="NAD(P)-bd_dom_sf"/>
</dbReference>
<evidence type="ECO:0000313" key="11">
    <source>
        <dbReference type="Proteomes" id="UP000078046"/>
    </source>
</evidence>
<protein>
    <recommendedName>
        <fullName evidence="3">3-hydroxyisobutyrate dehydrogenase</fullName>
        <ecNumber evidence="3">1.1.1.31</ecNumber>
    </recommendedName>
</protein>
<dbReference type="PANTHER" id="PTHR22981">
    <property type="entry name" value="3-HYDROXYISOBUTYRATE DEHYDROGENASE-RELATED"/>
    <property type="match status" value="1"/>
</dbReference>
<name>A0A177B0P6_9BILA</name>
<dbReference type="EMBL" id="LWCA01000559">
    <property type="protein sequence ID" value="OAF67857.1"/>
    <property type="molecule type" value="Genomic_DNA"/>
</dbReference>
<proteinExistence type="inferred from homology"/>
<evidence type="ECO:0000256" key="6">
    <source>
        <dbReference type="ARBA" id="ARBA00023027"/>
    </source>
</evidence>
<dbReference type="Pfam" id="PF03446">
    <property type="entry name" value="NAD_binding_2"/>
    <property type="match status" value="1"/>
</dbReference>
<comment type="caution">
    <text evidence="10">The sequence shown here is derived from an EMBL/GenBank/DDBJ whole genome shotgun (WGS) entry which is preliminary data.</text>
</comment>
<evidence type="ECO:0000256" key="3">
    <source>
        <dbReference type="ARBA" id="ARBA00012991"/>
    </source>
</evidence>
<feature type="domain" description="6-phosphogluconate dehydrogenase NADP-binding" evidence="8">
    <location>
        <begin position="121"/>
        <end position="277"/>
    </location>
</feature>
<reference evidence="10 11" key="1">
    <citation type="submission" date="2016-04" db="EMBL/GenBank/DDBJ databases">
        <title>The genome of Intoshia linei affirms orthonectids as highly simplified spiralians.</title>
        <authorList>
            <person name="Mikhailov K.V."/>
            <person name="Slusarev G.S."/>
            <person name="Nikitin M.A."/>
            <person name="Logacheva M.D."/>
            <person name="Penin A."/>
            <person name="Aleoshin V."/>
            <person name="Panchin Y.V."/>
        </authorList>
    </citation>
    <scope>NUCLEOTIDE SEQUENCE [LARGE SCALE GENOMIC DNA]</scope>
    <source>
        <strain evidence="10">Intl2013</strain>
        <tissue evidence="10">Whole animal</tissue>
    </source>
</reference>
<dbReference type="InterPro" id="IPR013328">
    <property type="entry name" value="6PGD_dom2"/>
</dbReference>
<comment type="similarity">
    <text evidence="2">Belongs to the HIBADH-related family. 3-hydroxyisobutyrate dehydrogenase subfamily.</text>
</comment>
<evidence type="ECO:0000256" key="1">
    <source>
        <dbReference type="ARBA" id="ARBA00005109"/>
    </source>
</evidence>
<dbReference type="GO" id="GO:0051287">
    <property type="term" value="F:NAD binding"/>
    <property type="evidence" value="ECO:0007669"/>
    <property type="project" value="InterPro"/>
</dbReference>
<comment type="catalytic activity">
    <reaction evidence="7">
        <text>3-hydroxy-2-methylpropanoate + NAD(+) = 2-methyl-3-oxopropanoate + NADH + H(+)</text>
        <dbReference type="Rhea" id="RHEA:17681"/>
        <dbReference type="ChEBI" id="CHEBI:11805"/>
        <dbReference type="ChEBI" id="CHEBI:15378"/>
        <dbReference type="ChEBI" id="CHEBI:57540"/>
        <dbReference type="ChEBI" id="CHEBI:57700"/>
        <dbReference type="ChEBI" id="CHEBI:57945"/>
        <dbReference type="EC" id="1.1.1.31"/>
    </reaction>
</comment>
<keyword evidence="11" id="KW-1185">Reference proteome</keyword>
<evidence type="ECO:0000256" key="4">
    <source>
        <dbReference type="ARBA" id="ARBA00022456"/>
    </source>
</evidence>